<dbReference type="AlphaFoldDB" id="A0A0J6W493"/>
<evidence type="ECO:0000256" key="1">
    <source>
        <dbReference type="SAM" id="MobiDB-lite"/>
    </source>
</evidence>
<protein>
    <submittedName>
        <fullName evidence="2">Uncharacterized protein</fullName>
    </submittedName>
</protein>
<gene>
    <name evidence="2" type="ORF">MCHUDSM44219_03505</name>
</gene>
<keyword evidence="3" id="KW-1185">Reference proteome</keyword>
<accession>A0A0J6W493</accession>
<name>A0A0J6W493_MYCCU</name>
<sequence>MFSPGAATSTHGPARLKSDADPSAAAEPTVSTKSSYHAGLATTDTASPPAASRGFWPGHCPAAPTLPAALTTTVFVTSTA</sequence>
<organism evidence="2 3">
    <name type="scientific">Mycolicibacterium chubuense</name>
    <name type="common">Mycobacterium chubuense</name>
    <dbReference type="NCBI Taxonomy" id="1800"/>
    <lineage>
        <taxon>Bacteria</taxon>
        <taxon>Bacillati</taxon>
        <taxon>Actinomycetota</taxon>
        <taxon>Actinomycetes</taxon>
        <taxon>Mycobacteriales</taxon>
        <taxon>Mycobacteriaceae</taxon>
        <taxon>Mycolicibacterium</taxon>
    </lineage>
</organism>
<feature type="compositionally biased region" description="Low complexity" evidence="1">
    <location>
        <begin position="41"/>
        <end position="52"/>
    </location>
</feature>
<proteinExistence type="predicted"/>
<comment type="caution">
    <text evidence="2">The sequence shown here is derived from an EMBL/GenBank/DDBJ whole genome shotgun (WGS) entry which is preliminary data.</text>
</comment>
<evidence type="ECO:0000313" key="3">
    <source>
        <dbReference type="Proteomes" id="UP000036176"/>
    </source>
</evidence>
<dbReference type="Proteomes" id="UP000036176">
    <property type="component" value="Unassembled WGS sequence"/>
</dbReference>
<feature type="compositionally biased region" description="Polar residues" evidence="1">
    <location>
        <begin position="1"/>
        <end position="11"/>
    </location>
</feature>
<reference evidence="2 3" key="1">
    <citation type="journal article" date="2015" name="Genome Biol. Evol.">
        <title>Characterization of Three Mycobacterium spp. with Potential Use in Bioremediation by Genome Sequencing and Comparative Genomics.</title>
        <authorList>
            <person name="Das S."/>
            <person name="Pettersson B.M."/>
            <person name="Behra P.R."/>
            <person name="Ramesh M."/>
            <person name="Dasgupta S."/>
            <person name="Bhattacharya A."/>
            <person name="Kirsebom L.A."/>
        </authorList>
    </citation>
    <scope>NUCLEOTIDE SEQUENCE [LARGE SCALE GENOMIC DNA]</scope>
    <source>
        <strain evidence="2 3">DSM 44219</strain>
    </source>
</reference>
<dbReference type="EMBL" id="JYNX01000039">
    <property type="protein sequence ID" value="KMO77274.1"/>
    <property type="molecule type" value="Genomic_DNA"/>
</dbReference>
<evidence type="ECO:0000313" key="2">
    <source>
        <dbReference type="EMBL" id="KMO77274.1"/>
    </source>
</evidence>
<feature type="region of interest" description="Disordered" evidence="1">
    <location>
        <begin position="1"/>
        <end position="58"/>
    </location>
</feature>